<dbReference type="SUPFAM" id="SSF81383">
    <property type="entry name" value="F-box domain"/>
    <property type="match status" value="1"/>
</dbReference>
<gene>
    <name evidence="1" type="ORF">BDY21DRAFT_3</name>
</gene>
<keyword evidence="2" id="KW-1185">Reference proteome</keyword>
<dbReference type="InterPro" id="IPR036047">
    <property type="entry name" value="F-box-like_dom_sf"/>
</dbReference>
<accession>A0A6A6PCQ4</accession>
<evidence type="ECO:0000313" key="2">
    <source>
        <dbReference type="Proteomes" id="UP000799766"/>
    </source>
</evidence>
<organism evidence="1 2">
    <name type="scientific">Lineolata rhizophorae</name>
    <dbReference type="NCBI Taxonomy" id="578093"/>
    <lineage>
        <taxon>Eukaryota</taxon>
        <taxon>Fungi</taxon>
        <taxon>Dikarya</taxon>
        <taxon>Ascomycota</taxon>
        <taxon>Pezizomycotina</taxon>
        <taxon>Dothideomycetes</taxon>
        <taxon>Dothideomycetes incertae sedis</taxon>
        <taxon>Lineolatales</taxon>
        <taxon>Lineolataceae</taxon>
        <taxon>Lineolata</taxon>
    </lineage>
</organism>
<sequence>MTSETVTSSARPPVLLPSLPPEIWVRILKSHNQPGHLWNKCRQVSRSFRDWVDQVFLEKQQLQKVSIDFHFSAALSSRTGFEHPLALKMTLDRLSEDKTGAIFKHRTTTEIWGDDQEMVSTMKDKARNTFRGYQTGHLIQRPRHVIKVRRSALDSDLPDLQFDYQTVEISFDWRKMFTDFYAEVAYCERLRIERLNTIIPEAARQRELIGLGLCDPTKSMMEMMNAFADIVHDATKDARRFRIRKLLLDRFGEETSESWDPDDEPGIENKALEELKEINFALGFATFDDLESGGVIRP</sequence>
<dbReference type="OrthoDB" id="2997776at2759"/>
<protein>
    <recommendedName>
        <fullName evidence="3">F-box domain-containing protein</fullName>
    </recommendedName>
</protein>
<evidence type="ECO:0008006" key="3">
    <source>
        <dbReference type="Google" id="ProtNLM"/>
    </source>
</evidence>
<dbReference type="Proteomes" id="UP000799766">
    <property type="component" value="Unassembled WGS sequence"/>
</dbReference>
<dbReference type="EMBL" id="MU001670">
    <property type="protein sequence ID" value="KAF2461744.1"/>
    <property type="molecule type" value="Genomic_DNA"/>
</dbReference>
<proteinExistence type="predicted"/>
<dbReference type="AlphaFoldDB" id="A0A6A6PCQ4"/>
<reference evidence="1" key="1">
    <citation type="journal article" date="2020" name="Stud. Mycol.">
        <title>101 Dothideomycetes genomes: a test case for predicting lifestyles and emergence of pathogens.</title>
        <authorList>
            <person name="Haridas S."/>
            <person name="Albert R."/>
            <person name="Binder M."/>
            <person name="Bloem J."/>
            <person name="Labutti K."/>
            <person name="Salamov A."/>
            <person name="Andreopoulos B."/>
            <person name="Baker S."/>
            <person name="Barry K."/>
            <person name="Bills G."/>
            <person name="Bluhm B."/>
            <person name="Cannon C."/>
            <person name="Castanera R."/>
            <person name="Culley D."/>
            <person name="Daum C."/>
            <person name="Ezra D."/>
            <person name="Gonzalez J."/>
            <person name="Henrissat B."/>
            <person name="Kuo A."/>
            <person name="Liang C."/>
            <person name="Lipzen A."/>
            <person name="Lutzoni F."/>
            <person name="Magnuson J."/>
            <person name="Mondo S."/>
            <person name="Nolan M."/>
            <person name="Ohm R."/>
            <person name="Pangilinan J."/>
            <person name="Park H.-J."/>
            <person name="Ramirez L."/>
            <person name="Alfaro M."/>
            <person name="Sun H."/>
            <person name="Tritt A."/>
            <person name="Yoshinaga Y."/>
            <person name="Zwiers L.-H."/>
            <person name="Turgeon B."/>
            <person name="Goodwin S."/>
            <person name="Spatafora J."/>
            <person name="Crous P."/>
            <person name="Grigoriev I."/>
        </authorList>
    </citation>
    <scope>NUCLEOTIDE SEQUENCE</scope>
    <source>
        <strain evidence="1">ATCC 16933</strain>
    </source>
</reference>
<name>A0A6A6PCQ4_9PEZI</name>
<evidence type="ECO:0000313" key="1">
    <source>
        <dbReference type="EMBL" id="KAF2461744.1"/>
    </source>
</evidence>